<evidence type="ECO:0000256" key="5">
    <source>
        <dbReference type="SAM" id="Phobius"/>
    </source>
</evidence>
<accession>A0A8C4SI28</accession>
<dbReference type="Ensembl" id="ENSECRT00000016949.1">
    <property type="protein sequence ID" value="ENSECRP00000016654.1"/>
    <property type="gene ID" value="ENSECRG00000011079.1"/>
</dbReference>
<dbReference type="PANTHER" id="PTHR36982:SF3">
    <property type="entry name" value="SMALL INTEGRAL MEMBRANE PROTEIN 22"/>
    <property type="match status" value="1"/>
</dbReference>
<protein>
    <submittedName>
        <fullName evidence="6">Small integral membrane protein 22</fullName>
    </submittedName>
</protein>
<dbReference type="Pfam" id="PF15831">
    <property type="entry name" value="SMIM5_18_22"/>
    <property type="match status" value="1"/>
</dbReference>
<evidence type="ECO:0000313" key="6">
    <source>
        <dbReference type="Ensembl" id="ENSECRP00000016654.1"/>
    </source>
</evidence>
<dbReference type="InterPro" id="IPR031671">
    <property type="entry name" value="SMIM5/18/22"/>
</dbReference>
<dbReference type="RefSeq" id="XP_028669737.1">
    <property type="nucleotide sequence ID" value="XM_028813904.2"/>
</dbReference>
<evidence type="ECO:0000256" key="4">
    <source>
        <dbReference type="ARBA" id="ARBA00023136"/>
    </source>
</evidence>
<keyword evidence="3 5" id="KW-1133">Transmembrane helix</keyword>
<proteinExistence type="predicted"/>
<feature type="transmembrane region" description="Helical" evidence="5">
    <location>
        <begin position="35"/>
        <end position="57"/>
    </location>
</feature>
<dbReference type="GO" id="GO:0042127">
    <property type="term" value="P:regulation of cell population proliferation"/>
    <property type="evidence" value="ECO:0007669"/>
    <property type="project" value="TreeGrafter"/>
</dbReference>
<keyword evidence="7" id="KW-1185">Reference proteome</keyword>
<dbReference type="AlphaFoldDB" id="A0A8C4SI28"/>
<dbReference type="CDD" id="cd20255">
    <property type="entry name" value="CASIMO1_SMIM22"/>
    <property type="match status" value="1"/>
</dbReference>
<sequence>MTTQSQNVGVQIQNQLNDVISRLQSKQWFQSDWDIASFVIFFVFIGAVLLLVILVLVRCCCCCCCDTPKKPRKTKIGVDNLAMEP</sequence>
<evidence type="ECO:0000256" key="2">
    <source>
        <dbReference type="ARBA" id="ARBA00022692"/>
    </source>
</evidence>
<keyword evidence="4 5" id="KW-0472">Membrane</keyword>
<evidence type="ECO:0000313" key="7">
    <source>
        <dbReference type="Proteomes" id="UP000694620"/>
    </source>
</evidence>
<comment type="subcellular location">
    <subcellularLocation>
        <location evidence="1">Membrane</location>
        <topology evidence="1">Single-pass membrane protein</topology>
    </subcellularLocation>
</comment>
<dbReference type="OrthoDB" id="9538566at2759"/>
<dbReference type="GO" id="GO:0016020">
    <property type="term" value="C:membrane"/>
    <property type="evidence" value="ECO:0007669"/>
    <property type="project" value="UniProtKB-SubCell"/>
</dbReference>
<organism evidence="6 7">
    <name type="scientific">Erpetoichthys calabaricus</name>
    <name type="common">Rope fish</name>
    <name type="synonym">Calamoichthys calabaricus</name>
    <dbReference type="NCBI Taxonomy" id="27687"/>
    <lineage>
        <taxon>Eukaryota</taxon>
        <taxon>Metazoa</taxon>
        <taxon>Chordata</taxon>
        <taxon>Craniata</taxon>
        <taxon>Vertebrata</taxon>
        <taxon>Euteleostomi</taxon>
        <taxon>Actinopterygii</taxon>
        <taxon>Polypteriformes</taxon>
        <taxon>Polypteridae</taxon>
        <taxon>Erpetoichthys</taxon>
    </lineage>
</organism>
<reference evidence="6" key="2">
    <citation type="submission" date="2025-08" db="UniProtKB">
        <authorList>
            <consortium name="Ensembl"/>
        </authorList>
    </citation>
    <scope>IDENTIFICATION</scope>
</reference>
<gene>
    <name evidence="6" type="primary">SMIM22</name>
    <name evidence="6" type="synonym">smim22</name>
</gene>
<evidence type="ECO:0000256" key="3">
    <source>
        <dbReference type="ARBA" id="ARBA00022989"/>
    </source>
</evidence>
<keyword evidence="2 5" id="KW-0812">Transmembrane</keyword>
<evidence type="ECO:0000256" key="1">
    <source>
        <dbReference type="ARBA" id="ARBA00004167"/>
    </source>
</evidence>
<reference evidence="6" key="3">
    <citation type="submission" date="2025-09" db="UniProtKB">
        <authorList>
            <consortium name="Ensembl"/>
        </authorList>
    </citation>
    <scope>IDENTIFICATION</scope>
</reference>
<reference evidence="6" key="1">
    <citation type="submission" date="2021-06" db="EMBL/GenBank/DDBJ databases">
        <authorList>
            <consortium name="Wellcome Sanger Institute Data Sharing"/>
        </authorList>
    </citation>
    <scope>NUCLEOTIDE SEQUENCE [LARGE SCALE GENOMIC DNA]</scope>
</reference>
<dbReference type="PANTHER" id="PTHR36982">
    <property type="entry name" value="CLCA DOMAIN-CONTAINING PROTEIN"/>
    <property type="match status" value="1"/>
</dbReference>
<dbReference type="InterPro" id="IPR053081">
    <property type="entry name" value="SIM_Modulators"/>
</dbReference>
<dbReference type="GeneID" id="114660905"/>
<dbReference type="Proteomes" id="UP000694620">
    <property type="component" value="Chromosome 11"/>
</dbReference>
<name>A0A8C4SI28_ERPCA</name>
<dbReference type="GeneTree" id="ENSGT00770000120884"/>
<dbReference type="CTD" id="440335"/>